<evidence type="ECO:0000256" key="6">
    <source>
        <dbReference type="ARBA" id="ARBA00022840"/>
    </source>
</evidence>
<dbReference type="InterPro" id="IPR018165">
    <property type="entry name" value="Ala-tRNA-synth_IIc_core"/>
</dbReference>
<dbReference type="Proteomes" id="UP000034072">
    <property type="component" value="Unassembled WGS sequence"/>
</dbReference>
<dbReference type="GO" id="GO:0005524">
    <property type="term" value="F:ATP binding"/>
    <property type="evidence" value="ECO:0007669"/>
    <property type="project" value="UniProtKB-KW"/>
</dbReference>
<evidence type="ECO:0000313" key="12">
    <source>
        <dbReference type="Proteomes" id="UP000034072"/>
    </source>
</evidence>
<keyword evidence="5" id="KW-0547">Nucleotide-binding</keyword>
<dbReference type="Pfam" id="PF01411">
    <property type="entry name" value="tRNA-synt_2c"/>
    <property type="match status" value="1"/>
</dbReference>
<evidence type="ECO:0000256" key="7">
    <source>
        <dbReference type="ARBA" id="ARBA00022884"/>
    </source>
</evidence>
<dbReference type="EMBL" id="LBXZ01000001">
    <property type="protein sequence ID" value="KKR41167.1"/>
    <property type="molecule type" value="Genomic_DNA"/>
</dbReference>
<evidence type="ECO:0000256" key="2">
    <source>
        <dbReference type="ARBA" id="ARBA00013168"/>
    </source>
</evidence>
<organism evidence="11 12">
    <name type="scientific">Candidatus Yanofskybacteria bacterium GW2011_GWE2_40_11</name>
    <dbReference type="NCBI Taxonomy" id="1619033"/>
    <lineage>
        <taxon>Bacteria</taxon>
        <taxon>Candidatus Yanofskyibacteriota</taxon>
    </lineage>
</organism>
<dbReference type="PRINTS" id="PR00980">
    <property type="entry name" value="TRNASYNTHALA"/>
</dbReference>
<keyword evidence="3" id="KW-0820">tRNA-binding</keyword>
<dbReference type="AlphaFoldDB" id="A0A0G0TTG0"/>
<dbReference type="Gene3D" id="3.30.54.20">
    <property type="match status" value="1"/>
</dbReference>
<dbReference type="InterPro" id="IPR018163">
    <property type="entry name" value="Thr/Ala-tRNA-synth_IIc_edit"/>
</dbReference>
<dbReference type="InterPro" id="IPR018162">
    <property type="entry name" value="Ala-tRNA-ligase_IIc_anticod-bd"/>
</dbReference>
<dbReference type="GO" id="GO:0000049">
    <property type="term" value="F:tRNA binding"/>
    <property type="evidence" value="ECO:0007669"/>
    <property type="project" value="UniProtKB-KW"/>
</dbReference>
<dbReference type="GO" id="GO:0006419">
    <property type="term" value="P:alanyl-tRNA aminoacylation"/>
    <property type="evidence" value="ECO:0007669"/>
    <property type="project" value="InterPro"/>
</dbReference>
<dbReference type="InterPro" id="IPR002318">
    <property type="entry name" value="Ala-tRNA-lgiase_IIc"/>
</dbReference>
<dbReference type="PROSITE" id="PS50860">
    <property type="entry name" value="AA_TRNA_LIGASE_II_ALA"/>
    <property type="match status" value="1"/>
</dbReference>
<dbReference type="PATRIC" id="fig|1619033.3.peg.71"/>
<keyword evidence="9" id="KW-0030">Aminoacyl-tRNA synthetase</keyword>
<dbReference type="GO" id="GO:0005737">
    <property type="term" value="C:cytoplasm"/>
    <property type="evidence" value="ECO:0007669"/>
    <property type="project" value="InterPro"/>
</dbReference>
<dbReference type="Gene3D" id="3.30.930.10">
    <property type="entry name" value="Bira Bifunctional Protein, Domain 2"/>
    <property type="match status" value="1"/>
</dbReference>
<dbReference type="InterPro" id="IPR050058">
    <property type="entry name" value="Ala-tRNA_ligase"/>
</dbReference>
<evidence type="ECO:0000256" key="5">
    <source>
        <dbReference type="ARBA" id="ARBA00022741"/>
    </source>
</evidence>
<dbReference type="InterPro" id="IPR012947">
    <property type="entry name" value="tRNA_SAD"/>
</dbReference>
<dbReference type="PANTHER" id="PTHR11777">
    <property type="entry name" value="ALANYL-TRNA SYNTHETASE"/>
    <property type="match status" value="1"/>
</dbReference>
<dbReference type="FunFam" id="3.30.980.10:FF:000004">
    <property type="entry name" value="Alanine--tRNA ligase, cytoplasmic"/>
    <property type="match status" value="1"/>
</dbReference>
<keyword evidence="6" id="KW-0067">ATP-binding</keyword>
<dbReference type="Pfam" id="PF07973">
    <property type="entry name" value="tRNA_SAD"/>
    <property type="match status" value="1"/>
</dbReference>
<keyword evidence="8" id="KW-0648">Protein biosynthesis</keyword>
<dbReference type="PANTHER" id="PTHR11777:SF9">
    <property type="entry name" value="ALANINE--TRNA LIGASE, CYTOPLASMIC"/>
    <property type="match status" value="1"/>
</dbReference>
<dbReference type="InterPro" id="IPR018164">
    <property type="entry name" value="Ala-tRNA-synth_IIc_N"/>
</dbReference>
<dbReference type="SUPFAM" id="SSF55681">
    <property type="entry name" value="Class II aaRS and biotin synthetases"/>
    <property type="match status" value="1"/>
</dbReference>
<name>A0A0G0TTG0_9BACT</name>
<feature type="domain" description="Alanyl-transfer RNA synthetases family profile" evidence="10">
    <location>
        <begin position="1"/>
        <end position="566"/>
    </location>
</feature>
<dbReference type="InterPro" id="IPR045864">
    <property type="entry name" value="aa-tRNA-synth_II/BPL/LPL"/>
</dbReference>
<dbReference type="CDD" id="cd00673">
    <property type="entry name" value="AlaRS_core"/>
    <property type="match status" value="1"/>
</dbReference>
<dbReference type="SMART" id="SM00863">
    <property type="entry name" value="tRNA_SAD"/>
    <property type="match status" value="1"/>
</dbReference>
<evidence type="ECO:0000256" key="9">
    <source>
        <dbReference type="ARBA" id="ARBA00023146"/>
    </source>
</evidence>
<accession>A0A0G0TTG0</accession>
<dbReference type="SUPFAM" id="SSF55186">
    <property type="entry name" value="ThrRS/AlaRS common domain"/>
    <property type="match status" value="1"/>
</dbReference>
<reference evidence="11 12" key="1">
    <citation type="journal article" date="2015" name="Nature">
        <title>rRNA introns, odd ribosomes, and small enigmatic genomes across a large radiation of phyla.</title>
        <authorList>
            <person name="Brown C.T."/>
            <person name="Hug L.A."/>
            <person name="Thomas B.C."/>
            <person name="Sharon I."/>
            <person name="Castelle C.J."/>
            <person name="Singh A."/>
            <person name="Wilkins M.J."/>
            <person name="Williams K.H."/>
            <person name="Banfield J.F."/>
        </authorList>
    </citation>
    <scope>NUCLEOTIDE SEQUENCE [LARGE SCALE GENOMIC DNA]</scope>
</reference>
<dbReference type="SUPFAM" id="SSF101353">
    <property type="entry name" value="Putative anticodon-binding domain of alanyl-tRNA synthetase (AlaRS)"/>
    <property type="match status" value="1"/>
</dbReference>
<sequence>MTHKEIRDKFIKFFQERGHKLVPSASLMPTDPSVLFTTAGMQQFKYYYTGQADATKDFGSLNTVTIQKCVRTSDIDEVGDESHLTFFEMLGNFSFGGYFKKEAIQYGYDFIVKEMGLKIDYVSVFEGSDGVPADDESEKYWKELDPNIVVKRFGRKDNFWGPTGAEGPCGPTTEIYVNGLEVWNIVFNQYYQYADKKLESLKTPGIDTGMGLERLVMVSQGVSTIFDTDLLRPIMELIPSMEERKKRIVTDHARAVAFMLSDGFRPSNKEAGYVLRRIMRRLIVYAFQFKIEKQIISNLFRMVQEIYDGYYPELDINLIISEFSTEKDKFDNTLERGMRELDKIDDLNAVNAFHLYESFGLPYEIIKEVGGDKAKSLNRDNFDEEFKKHQELSRAGAEKKFGGHGIAKGDLTAANEEELVIKIKYHTTTHLLQSALRKVLGNDVHQSGSDINAERLRFDFSFDRKMTSEEIRQVEDTINQAISDDLAVSFEDMRYQDAIDSGALAFFKLKYPEMVTVYTIGDPGDYFSKEVCGGPHVRRTGEIGHIKIAKEEAVSAGIRRIRIVLQ</sequence>
<dbReference type="Gene3D" id="3.30.980.10">
    <property type="entry name" value="Threonyl-trna Synthetase, Chain A, domain 2"/>
    <property type="match status" value="1"/>
</dbReference>
<evidence type="ECO:0000256" key="4">
    <source>
        <dbReference type="ARBA" id="ARBA00022598"/>
    </source>
</evidence>
<evidence type="ECO:0000256" key="8">
    <source>
        <dbReference type="ARBA" id="ARBA00022917"/>
    </source>
</evidence>
<keyword evidence="7" id="KW-0694">RNA-binding</keyword>
<evidence type="ECO:0000313" key="11">
    <source>
        <dbReference type="EMBL" id="KKR41167.1"/>
    </source>
</evidence>
<gene>
    <name evidence="11" type="ORF">UT75_C0001G0071</name>
</gene>
<dbReference type="EC" id="6.1.1.7" evidence="2"/>
<evidence type="ECO:0000256" key="3">
    <source>
        <dbReference type="ARBA" id="ARBA00022555"/>
    </source>
</evidence>
<keyword evidence="4 11" id="KW-0436">Ligase</keyword>
<dbReference type="GO" id="GO:0002161">
    <property type="term" value="F:aminoacyl-tRNA deacylase activity"/>
    <property type="evidence" value="ECO:0007669"/>
    <property type="project" value="TreeGrafter"/>
</dbReference>
<proteinExistence type="inferred from homology"/>
<dbReference type="GO" id="GO:0004813">
    <property type="term" value="F:alanine-tRNA ligase activity"/>
    <property type="evidence" value="ECO:0007669"/>
    <property type="project" value="UniProtKB-EC"/>
</dbReference>
<protein>
    <recommendedName>
        <fullName evidence="2">alanine--tRNA ligase</fullName>
        <ecNumber evidence="2">6.1.1.7</ecNumber>
    </recommendedName>
</protein>
<comment type="similarity">
    <text evidence="1">Belongs to the class-II aminoacyl-tRNA synthetase family.</text>
</comment>
<evidence type="ECO:0000259" key="10">
    <source>
        <dbReference type="PROSITE" id="PS50860"/>
    </source>
</evidence>
<comment type="caution">
    <text evidence="11">The sequence shown here is derived from an EMBL/GenBank/DDBJ whole genome shotgun (WGS) entry which is preliminary data.</text>
</comment>
<dbReference type="NCBIfam" id="NF002436">
    <property type="entry name" value="PRK01584.1"/>
    <property type="match status" value="1"/>
</dbReference>
<evidence type="ECO:0000256" key="1">
    <source>
        <dbReference type="ARBA" id="ARBA00008226"/>
    </source>
</evidence>